<feature type="compositionally biased region" description="Polar residues" evidence="1">
    <location>
        <begin position="492"/>
        <end position="516"/>
    </location>
</feature>
<protein>
    <recommendedName>
        <fullName evidence="2">RanBD1 domain-containing protein</fullName>
    </recommendedName>
</protein>
<feature type="compositionally biased region" description="Polar residues" evidence="1">
    <location>
        <begin position="309"/>
        <end position="321"/>
    </location>
</feature>
<feature type="compositionally biased region" description="Polar residues" evidence="1">
    <location>
        <begin position="1170"/>
        <end position="1179"/>
    </location>
</feature>
<sequence length="1333" mass="136334">MSKRTAQGPHGDKDVGIDFNMSSMPDDKPQRATAAQMANRKIKAINRRTRPSSPATSTSAQQPFSPFTSLDPNTVSSTSGGSQPPSVSNGFTFGQSQSFPGASSNPASNGTQPVSFGAGGGGSGFNFSSSFDTGPSVSNPFANMNGGGSSQGPGGSFGGFKGSIFNLPPASQTQNQQPATSSGLFGAQPQQNGTGSIFGGFGNNASTTTASPFQSTASTAPSTGGLFGQSSSQTTTAPSSSLFGQTNADKPTIFGNSTAFSAPSDSMQTSPDSKAGAGKPLFGTGATSQPPPTFGSLGSSGTKPLFGATSENKTPFSQASPSPFGAKPAEASASTATGGSIFGMTPKPDSSATATTSVPATTSAAPTPSLFGTNASTTTSAPTFQPSQPSSSLFSGPSKPAASQPASGSSGLFSFGNPAEKKTEEPKTPATDAAAESKKDDSASKTPGGLFGSTSSFGQPPASNIFAPKASSTAEQTPAQTAPANPFAGLFSMNSPAQATSSQEKPQTSPFQSGNAFSKPEATAGDSAPAPKRPSLFPTGPSTSSATTSTGPFSFKGAASTTTTSANTSTSKVDSAVSNDSVTSSKVSFGTKGPRSLPPNLSKELRDDVDLLHRVRTLNECFKRKISELDASKDDFDVVILFYMRVRETLGAPVGESRSTASKRKTRDVEDTETALQKKARSAEQSTDQPATNIFSTSPFKPAASSDFAASNKRKSADDADASPQPEKRPSTSQAAGSTTASLFASSFSGSQDAKTTADKAPETSTAAPAFKPVFPPSSTSTVSSSQNTFSPKPSTEKATETPAKPVFQVPKFGSGAAPNFLSQFKQQADKDAEKEKAKRKAEDFDSDEDDEAEWERKDAEERRKKLEEFEALSKKRAKFVPGKGFIFDDGTDEESAQSSEKAAAPAFPQTSSSVFQKTGNHSPPKAGNIFGHLSGTNSEAEGGDDDSDKESVNGDVSNVAGLKALPAPPTEGSADSSDEGDISKALKKKSEESAAAKKDVSSASTPQSGRSLFDRIQYNDDGKPKREGQPLEEKKDQGNNVSTLFGNTKFASSVNASSSGSPSIFSTSAPGTPKAGSIFGSSLNTGGGLFGSPTPAAANAAGSTASSFGDYTWKKDSSIKFSDGAADSSSGTTTAGDSKSLSTLFGGSIAQKPSGNSTGAPQLGFAFGSPSQGTSSIFSSAGVSATPSGTTTPAATSDTGAEDSADGDAAPSEPQVDLARSRAGEEDEDMLIEIRARALKMESGSGWQSQGVGWLRVLKHKTTSRSRVILRADPSGKVVLNASLLPQIKYKESGTSVQFLIPKAEGAPEQWAIRVKKEEVSRLASTMEEAKA</sequence>
<dbReference type="PANTHER" id="PTHR38697:SF1">
    <property type="entry name" value="NUCLEAR PORE COMPLEX PROTEIN SIMILAR TO S. CEREVISIAE NUP2 (EUROFUNG)"/>
    <property type="match status" value="1"/>
</dbReference>
<dbReference type="SMART" id="SM00160">
    <property type="entry name" value="RanBD"/>
    <property type="match status" value="1"/>
</dbReference>
<dbReference type="CDD" id="cd13170">
    <property type="entry name" value="RanBD_NUP50"/>
    <property type="match status" value="1"/>
</dbReference>
<feature type="compositionally biased region" description="Basic and acidic residues" evidence="1">
    <location>
        <begin position="982"/>
        <end position="1001"/>
    </location>
</feature>
<feature type="compositionally biased region" description="Polar residues" evidence="1">
    <location>
        <begin position="64"/>
        <end position="114"/>
    </location>
</feature>
<feature type="domain" description="RanBD1" evidence="2">
    <location>
        <begin position="1209"/>
        <end position="1323"/>
    </location>
</feature>
<feature type="region of interest" description="Disordered" evidence="1">
    <location>
        <begin position="654"/>
        <end position="863"/>
    </location>
</feature>
<organism evidence="3 4">
    <name type="scientific">Paecilomyces lecythidis</name>
    <dbReference type="NCBI Taxonomy" id="3004212"/>
    <lineage>
        <taxon>Eukaryota</taxon>
        <taxon>Fungi</taxon>
        <taxon>Dikarya</taxon>
        <taxon>Ascomycota</taxon>
        <taxon>Pezizomycotina</taxon>
        <taxon>Eurotiomycetes</taxon>
        <taxon>Eurotiomycetidae</taxon>
        <taxon>Eurotiales</taxon>
        <taxon>Thermoascaceae</taxon>
        <taxon>Paecilomyces</taxon>
    </lineage>
</organism>
<comment type="caution">
    <text evidence="3">The sequence shown here is derived from an EMBL/GenBank/DDBJ whole genome shotgun (WGS) entry which is preliminary data.</text>
</comment>
<feature type="compositionally biased region" description="Low complexity" evidence="1">
    <location>
        <begin position="897"/>
        <end position="907"/>
    </location>
</feature>
<feature type="compositionally biased region" description="Polar residues" evidence="1">
    <location>
        <begin position="683"/>
        <end position="699"/>
    </location>
</feature>
<feature type="compositionally biased region" description="Basic and acidic residues" evidence="1">
    <location>
        <begin position="828"/>
        <end position="844"/>
    </location>
</feature>
<evidence type="ECO:0000313" key="3">
    <source>
        <dbReference type="EMBL" id="KAL1873382.1"/>
    </source>
</evidence>
<feature type="compositionally biased region" description="Low complexity" evidence="1">
    <location>
        <begin position="470"/>
        <end position="484"/>
    </location>
</feature>
<feature type="compositionally biased region" description="Polar residues" evidence="1">
    <location>
        <begin position="169"/>
        <end position="195"/>
    </location>
</feature>
<evidence type="ECO:0000256" key="1">
    <source>
        <dbReference type="SAM" id="MobiDB-lite"/>
    </source>
</evidence>
<feature type="compositionally biased region" description="Low complexity" evidence="1">
    <location>
        <begin position="1092"/>
        <end position="1108"/>
    </location>
</feature>
<gene>
    <name evidence="3" type="ORF">Plec18167_006433</name>
</gene>
<feature type="compositionally biased region" description="Polar residues" evidence="1">
    <location>
        <begin position="132"/>
        <end position="142"/>
    </location>
</feature>
<feature type="compositionally biased region" description="Low complexity" evidence="1">
    <location>
        <begin position="731"/>
        <end position="751"/>
    </location>
</feature>
<feature type="compositionally biased region" description="Polar residues" evidence="1">
    <location>
        <begin position="452"/>
        <end position="462"/>
    </location>
</feature>
<feature type="compositionally biased region" description="Low complexity" evidence="1">
    <location>
        <begin position="1123"/>
        <end position="1139"/>
    </location>
</feature>
<feature type="region of interest" description="Disordered" evidence="1">
    <location>
        <begin position="1"/>
        <end position="602"/>
    </location>
</feature>
<feature type="compositionally biased region" description="Polar residues" evidence="1">
    <location>
        <begin position="1140"/>
        <end position="1161"/>
    </location>
</feature>
<feature type="compositionally biased region" description="Polar residues" evidence="1">
    <location>
        <begin position="203"/>
        <end position="222"/>
    </location>
</feature>
<dbReference type="PROSITE" id="PS50196">
    <property type="entry name" value="RANBD1"/>
    <property type="match status" value="1"/>
</dbReference>
<feature type="compositionally biased region" description="Polar residues" evidence="1">
    <location>
        <begin position="1039"/>
        <end position="1052"/>
    </location>
</feature>
<name>A0ABR3XCF7_9EURO</name>
<dbReference type="Proteomes" id="UP001583193">
    <property type="component" value="Unassembled WGS sequence"/>
</dbReference>
<feature type="compositionally biased region" description="Basic residues" evidence="1">
    <location>
        <begin position="40"/>
        <end position="50"/>
    </location>
</feature>
<dbReference type="InterPro" id="IPR011993">
    <property type="entry name" value="PH-like_dom_sf"/>
</dbReference>
<proteinExistence type="predicted"/>
<feature type="compositionally biased region" description="Low complexity" evidence="1">
    <location>
        <begin position="229"/>
        <end position="241"/>
    </location>
</feature>
<feature type="compositionally biased region" description="Low complexity" evidence="1">
    <location>
        <begin position="51"/>
        <end position="63"/>
    </location>
</feature>
<accession>A0ABR3XCF7</accession>
<evidence type="ECO:0000313" key="4">
    <source>
        <dbReference type="Proteomes" id="UP001583193"/>
    </source>
</evidence>
<feature type="compositionally biased region" description="Low complexity" evidence="1">
    <location>
        <begin position="1053"/>
        <end position="1069"/>
    </location>
</feature>
<dbReference type="Gene3D" id="2.30.29.30">
    <property type="entry name" value="Pleckstrin-homology domain (PH domain)/Phosphotyrosine-binding domain (PTB)"/>
    <property type="match status" value="1"/>
</dbReference>
<dbReference type="PANTHER" id="PTHR38697">
    <property type="entry name" value="NUCLEAR PORE COMPLEX PROTEIN SIMILAR TO S. CEREVISIAE NUP2 (EUROFUNG)"/>
    <property type="match status" value="1"/>
</dbReference>
<feature type="compositionally biased region" description="Gly residues" evidence="1">
    <location>
        <begin position="145"/>
        <end position="161"/>
    </location>
</feature>
<feature type="compositionally biased region" description="Low complexity" evidence="1">
    <location>
        <begin position="537"/>
        <end position="571"/>
    </location>
</feature>
<feature type="compositionally biased region" description="Acidic residues" evidence="1">
    <location>
        <begin position="845"/>
        <end position="854"/>
    </location>
</feature>
<evidence type="ECO:0000259" key="2">
    <source>
        <dbReference type="PROSITE" id="PS50196"/>
    </source>
</evidence>
<feature type="compositionally biased region" description="Low complexity" evidence="1">
    <location>
        <begin position="777"/>
        <end position="792"/>
    </location>
</feature>
<dbReference type="InterPro" id="IPR053074">
    <property type="entry name" value="NPC_Nucleoporin"/>
</dbReference>
<dbReference type="SUPFAM" id="SSF50729">
    <property type="entry name" value="PH domain-like"/>
    <property type="match status" value="1"/>
</dbReference>
<feature type="compositionally biased region" description="Polar residues" evidence="1">
    <location>
        <begin position="242"/>
        <end position="272"/>
    </location>
</feature>
<feature type="compositionally biased region" description="Polar residues" evidence="1">
    <location>
        <begin position="909"/>
        <end position="922"/>
    </location>
</feature>
<keyword evidence="4" id="KW-1185">Reference proteome</keyword>
<reference evidence="3 4" key="1">
    <citation type="journal article" date="2024" name="IMA Fungus">
        <title>IMA Genome - F19 : A genome assembly and annotation guide to empower mycologists, including annotated draft genome sequences of Ceratocystis pirilliformis, Diaporthe australafricana, Fusarium ophioides, Paecilomyces lecythidis, and Sporothrix stenoceras.</title>
        <authorList>
            <person name="Aylward J."/>
            <person name="Wilson A.M."/>
            <person name="Visagie C.M."/>
            <person name="Spraker J."/>
            <person name="Barnes I."/>
            <person name="Buitendag C."/>
            <person name="Ceriani C."/>
            <person name="Del Mar Angel L."/>
            <person name="du Plessis D."/>
            <person name="Fuchs T."/>
            <person name="Gasser K."/>
            <person name="Kramer D."/>
            <person name="Li W."/>
            <person name="Munsamy K."/>
            <person name="Piso A."/>
            <person name="Price J.L."/>
            <person name="Sonnekus B."/>
            <person name="Thomas C."/>
            <person name="van der Nest A."/>
            <person name="van Dijk A."/>
            <person name="van Heerden A."/>
            <person name="van Vuuren N."/>
            <person name="Yilmaz N."/>
            <person name="Duong T.A."/>
            <person name="van der Merwe N.A."/>
            <person name="Wingfield M.J."/>
            <person name="Wingfield B.D."/>
        </authorList>
    </citation>
    <scope>NUCLEOTIDE SEQUENCE [LARGE SCALE GENOMIC DNA]</scope>
    <source>
        <strain evidence="3 4">CMW 18167</strain>
    </source>
</reference>
<dbReference type="InterPro" id="IPR000156">
    <property type="entry name" value="Ran_bind_dom"/>
</dbReference>
<feature type="compositionally biased region" description="Basic and acidic residues" evidence="1">
    <location>
        <begin position="1018"/>
        <end position="1038"/>
    </location>
</feature>
<feature type="compositionally biased region" description="Low complexity" evidence="1">
    <location>
        <begin position="350"/>
        <end position="411"/>
    </location>
</feature>
<feature type="compositionally biased region" description="Low complexity" evidence="1">
    <location>
        <begin position="1180"/>
        <end position="1200"/>
    </location>
</feature>
<feature type="region of interest" description="Disordered" evidence="1">
    <location>
        <begin position="883"/>
        <end position="1230"/>
    </location>
</feature>
<dbReference type="Pfam" id="PF00638">
    <property type="entry name" value="Ran_BP1"/>
    <property type="match status" value="1"/>
</dbReference>
<dbReference type="EMBL" id="JAVDPF010000022">
    <property type="protein sequence ID" value="KAL1873382.1"/>
    <property type="molecule type" value="Genomic_DNA"/>
</dbReference>
<feature type="compositionally biased region" description="Polar residues" evidence="1">
    <location>
        <begin position="572"/>
        <end position="588"/>
    </location>
</feature>